<evidence type="ECO:0000313" key="2">
    <source>
        <dbReference type="Proteomes" id="UP001431783"/>
    </source>
</evidence>
<comment type="caution">
    <text evidence="1">The sequence shown here is derived from an EMBL/GenBank/DDBJ whole genome shotgun (WGS) entry which is preliminary data.</text>
</comment>
<organism evidence="1 2">
    <name type="scientific">Henosepilachna vigintioctopunctata</name>
    <dbReference type="NCBI Taxonomy" id="420089"/>
    <lineage>
        <taxon>Eukaryota</taxon>
        <taxon>Metazoa</taxon>
        <taxon>Ecdysozoa</taxon>
        <taxon>Arthropoda</taxon>
        <taxon>Hexapoda</taxon>
        <taxon>Insecta</taxon>
        <taxon>Pterygota</taxon>
        <taxon>Neoptera</taxon>
        <taxon>Endopterygota</taxon>
        <taxon>Coleoptera</taxon>
        <taxon>Polyphaga</taxon>
        <taxon>Cucujiformia</taxon>
        <taxon>Coccinelloidea</taxon>
        <taxon>Coccinellidae</taxon>
        <taxon>Epilachninae</taxon>
        <taxon>Epilachnini</taxon>
        <taxon>Henosepilachna</taxon>
    </lineage>
</organism>
<dbReference type="AlphaFoldDB" id="A0AAW1UX35"/>
<protein>
    <submittedName>
        <fullName evidence="1">Uncharacterized protein</fullName>
    </submittedName>
</protein>
<reference evidence="1 2" key="1">
    <citation type="submission" date="2023-03" db="EMBL/GenBank/DDBJ databases">
        <title>Genome insight into feeding habits of ladybird beetles.</title>
        <authorList>
            <person name="Li H.-S."/>
            <person name="Huang Y.-H."/>
            <person name="Pang H."/>
        </authorList>
    </citation>
    <scope>NUCLEOTIDE SEQUENCE [LARGE SCALE GENOMIC DNA]</scope>
    <source>
        <strain evidence="1">SYSU_2023b</strain>
        <tissue evidence="1">Whole body</tissue>
    </source>
</reference>
<dbReference type="Proteomes" id="UP001431783">
    <property type="component" value="Unassembled WGS sequence"/>
</dbReference>
<keyword evidence="2" id="KW-1185">Reference proteome</keyword>
<name>A0AAW1UX35_9CUCU</name>
<evidence type="ECO:0000313" key="1">
    <source>
        <dbReference type="EMBL" id="KAK9884525.1"/>
    </source>
</evidence>
<proteinExistence type="predicted"/>
<dbReference type="EMBL" id="JARQZJ010000093">
    <property type="protein sequence ID" value="KAK9884525.1"/>
    <property type="molecule type" value="Genomic_DNA"/>
</dbReference>
<sequence length="107" mass="12422">MLLRLDSNINMGKVKKSTDVVDEVKGLFDLLKEGTSYILHIYLSFLSKIIPVDFIEKLFDDHKDKSSYDFSKSGKTYIYRLLNAIIELEKKLVAIVFNIRWESTISN</sequence>
<gene>
    <name evidence="1" type="ORF">WA026_007367</name>
</gene>
<accession>A0AAW1UX35</accession>